<gene>
    <name evidence="2" type="ORF">CE91St30_15590</name>
</gene>
<evidence type="ECO:0000313" key="2">
    <source>
        <dbReference type="EMBL" id="BDE96226.1"/>
    </source>
</evidence>
<evidence type="ECO:0000313" key="3">
    <source>
        <dbReference type="Proteomes" id="UP001320544"/>
    </source>
</evidence>
<sequence length="264" mass="30153">MKLSFDVSDTQDETFFGREGSGAIEYRERTFESECFHNRTAEVLDWDTESFPELFGEFIDEKGFVSGDLLYLRLPADDIGAIRAAEAAGFYFIESSIIPFLKTRHWDRHRYERYVCPMVEIDDERIGEVKEIARATFRGLRFNLDPHVGDQRADERYLRWLMNAYEGGEDICAIMHHGSVAGFSLLRHEDGGKTVFRLAGMRPDLKNAGLGMMLYASTVARCQDRGVKHIDGGISMANCPVLNVMANLGFSFRDPTIVFHYYVE</sequence>
<evidence type="ECO:0000259" key="1">
    <source>
        <dbReference type="Pfam" id="PF13480"/>
    </source>
</evidence>
<proteinExistence type="predicted"/>
<feature type="domain" description="BioF2-like acetyltransferase" evidence="1">
    <location>
        <begin position="125"/>
        <end position="234"/>
    </location>
</feature>
<dbReference type="InterPro" id="IPR038740">
    <property type="entry name" value="BioF2-like_GNAT_dom"/>
</dbReference>
<dbReference type="RefSeq" id="WP_244412509.1">
    <property type="nucleotide sequence ID" value="NZ_AP025564.1"/>
</dbReference>
<accession>A0ABN6MHW0</accession>
<name>A0ABN6MHW0_9ACTN</name>
<dbReference type="EMBL" id="AP025564">
    <property type="protein sequence ID" value="BDE96226.1"/>
    <property type="molecule type" value="Genomic_DNA"/>
</dbReference>
<dbReference type="Gene3D" id="3.40.630.30">
    <property type="match status" value="1"/>
</dbReference>
<dbReference type="SUPFAM" id="SSF55729">
    <property type="entry name" value="Acyl-CoA N-acyltransferases (Nat)"/>
    <property type="match status" value="1"/>
</dbReference>
<reference evidence="2 3" key="1">
    <citation type="submission" date="2022-01" db="EMBL/GenBank/DDBJ databases">
        <title>Novel bile acid biosynthetic pathways are enriched in the microbiome of centenarians.</title>
        <authorList>
            <person name="Sato Y."/>
            <person name="Atarashi K."/>
            <person name="Plichta R.D."/>
            <person name="Arai Y."/>
            <person name="Sasajima S."/>
            <person name="Kearney M.S."/>
            <person name="Suda W."/>
            <person name="Takeshita K."/>
            <person name="Sasaki T."/>
            <person name="Okamoto S."/>
            <person name="Skelly N.A."/>
            <person name="Okamura Y."/>
            <person name="Vlamakis H."/>
            <person name="Li Y."/>
            <person name="Tanoue T."/>
            <person name="Takei H."/>
            <person name="Nittono H."/>
            <person name="Narushima S."/>
            <person name="Irie J."/>
            <person name="Itoh H."/>
            <person name="Moriya K."/>
            <person name="Sugiura Y."/>
            <person name="Suematsu M."/>
            <person name="Moritoki N."/>
            <person name="Shibata S."/>
            <person name="Littman R.D."/>
            <person name="Fischbach A.M."/>
            <person name="Uwamino Y."/>
            <person name="Inoue T."/>
            <person name="Honda A."/>
            <person name="Hattori M."/>
            <person name="Murai T."/>
            <person name="Xavier J.R."/>
            <person name="Hirose N."/>
            <person name="Honda K."/>
        </authorList>
    </citation>
    <scope>NUCLEOTIDE SEQUENCE [LARGE SCALE GENOMIC DNA]</scope>
    <source>
        <strain evidence="2 3">CE91-St30</strain>
    </source>
</reference>
<dbReference type="Pfam" id="PF13480">
    <property type="entry name" value="Acetyltransf_6"/>
    <property type="match status" value="1"/>
</dbReference>
<dbReference type="Proteomes" id="UP001320544">
    <property type="component" value="Chromosome"/>
</dbReference>
<protein>
    <recommendedName>
        <fullName evidence="1">BioF2-like acetyltransferase domain-containing protein</fullName>
    </recommendedName>
</protein>
<keyword evidence="3" id="KW-1185">Reference proteome</keyword>
<dbReference type="InterPro" id="IPR016181">
    <property type="entry name" value="Acyl_CoA_acyltransferase"/>
</dbReference>
<organism evidence="2 3">
    <name type="scientific">Raoultibacter timonensis</name>
    <dbReference type="NCBI Taxonomy" id="1907662"/>
    <lineage>
        <taxon>Bacteria</taxon>
        <taxon>Bacillati</taxon>
        <taxon>Actinomycetota</taxon>
        <taxon>Coriobacteriia</taxon>
        <taxon>Eggerthellales</taxon>
        <taxon>Eggerthellaceae</taxon>
        <taxon>Raoultibacter</taxon>
    </lineage>
</organism>